<evidence type="ECO:0000256" key="2">
    <source>
        <dbReference type="ARBA" id="ARBA00023287"/>
    </source>
</evidence>
<dbReference type="InterPro" id="IPR045584">
    <property type="entry name" value="Pilin-like"/>
</dbReference>
<dbReference type="Pfam" id="PF07963">
    <property type="entry name" value="N_methyl"/>
    <property type="match status" value="1"/>
</dbReference>
<sequence length="113" mass="13196">MKKSNGFTFIEMLVSISIILMLASLAIPIASKIKAERQKLSDTRMFIQLLHDELQHILYDKERKTNDNFTRKVRNRELSFSLYEEGVYQKGCVSWKNAVQKQESHCLYGHTSK</sequence>
<keyword evidence="5" id="KW-1185">Reference proteome</keyword>
<keyword evidence="3" id="KW-1133">Transmembrane helix</keyword>
<evidence type="ECO:0000313" key="4">
    <source>
        <dbReference type="EMBL" id="WLV23554.1"/>
    </source>
</evidence>
<reference evidence="4" key="1">
    <citation type="submission" date="2023-06" db="EMBL/GenBank/DDBJ databases">
        <title>A Treasure from Seagulls: Isolation and Description of Aciduricobacillus qingdaonensis gen. nov., sp. nov., a Rare Obligately Uric Acid-utilizing Member in the Family Bacillaceae.</title>
        <authorList>
            <person name="Liu W."/>
            <person name="Wang B."/>
        </authorList>
    </citation>
    <scope>NUCLEOTIDE SEQUENCE</scope>
    <source>
        <strain evidence="4">44XB</strain>
    </source>
</reference>
<dbReference type="NCBIfam" id="TIGR02532">
    <property type="entry name" value="IV_pilin_GFxxxE"/>
    <property type="match status" value="1"/>
</dbReference>
<dbReference type="RefSeq" id="WP_348025676.1">
    <property type="nucleotide sequence ID" value="NZ_CP129113.1"/>
</dbReference>
<evidence type="ECO:0000256" key="3">
    <source>
        <dbReference type="SAM" id="Phobius"/>
    </source>
</evidence>
<evidence type="ECO:0000313" key="5">
    <source>
        <dbReference type="Proteomes" id="UP001180087"/>
    </source>
</evidence>
<gene>
    <name evidence="4" type="ORF">QR721_07775</name>
</gene>
<organism evidence="4 5">
    <name type="scientific">Aciduricibacillus chroicocephali</name>
    <dbReference type="NCBI Taxonomy" id="3054939"/>
    <lineage>
        <taxon>Bacteria</taxon>
        <taxon>Bacillati</taxon>
        <taxon>Bacillota</taxon>
        <taxon>Bacilli</taxon>
        <taxon>Bacillales</taxon>
        <taxon>Bacillaceae</taxon>
        <taxon>Aciduricibacillus</taxon>
    </lineage>
</organism>
<name>A0ABY9KSN3_9BACI</name>
<comment type="subcellular location">
    <subcellularLocation>
        <location evidence="1">Cell surface</location>
    </subcellularLocation>
</comment>
<dbReference type="SUPFAM" id="SSF54523">
    <property type="entry name" value="Pili subunits"/>
    <property type="match status" value="1"/>
</dbReference>
<keyword evidence="2" id="KW-0178">Competence</keyword>
<evidence type="ECO:0000256" key="1">
    <source>
        <dbReference type="ARBA" id="ARBA00004241"/>
    </source>
</evidence>
<keyword evidence="3" id="KW-0472">Membrane</keyword>
<keyword evidence="3" id="KW-0812">Transmembrane</keyword>
<protein>
    <submittedName>
        <fullName evidence="4">Type II secretion system protein</fullName>
    </submittedName>
</protein>
<dbReference type="InterPro" id="IPR012902">
    <property type="entry name" value="N_methyl_site"/>
</dbReference>
<accession>A0ABY9KSN3</accession>
<dbReference type="Proteomes" id="UP001180087">
    <property type="component" value="Chromosome"/>
</dbReference>
<feature type="transmembrane region" description="Helical" evidence="3">
    <location>
        <begin position="6"/>
        <end position="30"/>
    </location>
</feature>
<proteinExistence type="predicted"/>
<dbReference type="EMBL" id="CP129113">
    <property type="protein sequence ID" value="WLV23554.1"/>
    <property type="molecule type" value="Genomic_DNA"/>
</dbReference>